<name>A0A2P4EXY8_9GAMM</name>
<protein>
    <submittedName>
        <fullName evidence="1">Transferase</fullName>
    </submittedName>
</protein>
<dbReference type="RefSeq" id="WP_104737333.1">
    <property type="nucleotide sequence ID" value="NZ_BMHR01000001.1"/>
</dbReference>
<keyword evidence="2" id="KW-1185">Reference proteome</keyword>
<gene>
    <name evidence="1" type="ORF">C1949_04810</name>
</gene>
<organism evidence="1 2">
    <name type="scientific">Halopseudomonas oceani</name>
    <dbReference type="NCBI Taxonomy" id="1708783"/>
    <lineage>
        <taxon>Bacteria</taxon>
        <taxon>Pseudomonadati</taxon>
        <taxon>Pseudomonadota</taxon>
        <taxon>Gammaproteobacteria</taxon>
        <taxon>Pseudomonadales</taxon>
        <taxon>Pseudomonadaceae</taxon>
        <taxon>Halopseudomonas</taxon>
    </lineage>
</organism>
<dbReference type="SUPFAM" id="SSF51161">
    <property type="entry name" value="Trimeric LpxA-like enzymes"/>
    <property type="match status" value="1"/>
</dbReference>
<dbReference type="AlphaFoldDB" id="A0A2P4EXY8"/>
<comment type="caution">
    <text evidence="1">The sequence shown here is derived from an EMBL/GenBank/DDBJ whole genome shotgun (WGS) entry which is preliminary data.</text>
</comment>
<evidence type="ECO:0000313" key="2">
    <source>
        <dbReference type="Proteomes" id="UP000243451"/>
    </source>
</evidence>
<sequence>MDIEISKFELFEMIKRQLFNLFVFSEDEAPVLEQSVEAALEKCATCFEGSSNKYYRKDGVVYFNPFHSGQYSIFLYYLSRQVFLVSKGCNTLSDRIYYLNKCLNGLDLYYEVEMPSVFFLDHPVGSVMGRAVYGERFSFSQNCTVGNNKGIFPVFGENVAMKSGAKVLGKCVVGDNVIFSANSYVKDTDIPGGTIVFGSSPGLVIKRASEDYFVRKG</sequence>
<reference evidence="1 2" key="1">
    <citation type="submission" date="2018-01" db="EMBL/GenBank/DDBJ databases">
        <title>Draft genome of the type strain Pseudomonas oceani DSM 100277 isolated from the deep water in Okinawa trough, northwestern Pacific Ocean.</title>
        <authorList>
            <person name="Gomila M."/>
            <person name="Mulet M."/>
            <person name="Garcia-Valdes E."/>
            <person name="Lalucat J."/>
        </authorList>
    </citation>
    <scope>NUCLEOTIDE SEQUENCE [LARGE SCALE GENOMIC DNA]</scope>
    <source>
        <strain evidence="1 2">DSM 100277</strain>
    </source>
</reference>
<proteinExistence type="predicted"/>
<dbReference type="Gene3D" id="2.160.10.10">
    <property type="entry name" value="Hexapeptide repeat proteins"/>
    <property type="match status" value="1"/>
</dbReference>
<keyword evidence="1" id="KW-0808">Transferase</keyword>
<accession>A0A2P4EXY8</accession>
<dbReference type="EMBL" id="PPSK01000003">
    <property type="protein sequence ID" value="POB05095.1"/>
    <property type="molecule type" value="Genomic_DNA"/>
</dbReference>
<dbReference type="InterPro" id="IPR011004">
    <property type="entry name" value="Trimer_LpxA-like_sf"/>
</dbReference>
<dbReference type="OrthoDB" id="5323702at2"/>
<dbReference type="GO" id="GO:0016740">
    <property type="term" value="F:transferase activity"/>
    <property type="evidence" value="ECO:0007669"/>
    <property type="project" value="UniProtKB-KW"/>
</dbReference>
<evidence type="ECO:0000313" key="1">
    <source>
        <dbReference type="EMBL" id="POB05095.1"/>
    </source>
</evidence>
<dbReference type="Proteomes" id="UP000243451">
    <property type="component" value="Unassembled WGS sequence"/>
</dbReference>